<evidence type="ECO:0000256" key="10">
    <source>
        <dbReference type="ARBA" id="ARBA00023136"/>
    </source>
</evidence>
<dbReference type="CDD" id="cd00082">
    <property type="entry name" value="HisKA"/>
    <property type="match status" value="1"/>
</dbReference>
<comment type="catalytic activity">
    <reaction evidence="1">
        <text>ATP + protein L-histidine = ADP + protein N-phospho-L-histidine.</text>
        <dbReference type="EC" id="2.7.13.3"/>
    </reaction>
</comment>
<evidence type="ECO:0000256" key="9">
    <source>
        <dbReference type="ARBA" id="ARBA00023012"/>
    </source>
</evidence>
<organism evidence="15 17">
    <name type="scientific">Brucella anthropi</name>
    <name type="common">Ochrobactrum anthropi</name>
    <dbReference type="NCBI Taxonomy" id="529"/>
    <lineage>
        <taxon>Bacteria</taxon>
        <taxon>Pseudomonadati</taxon>
        <taxon>Pseudomonadota</taxon>
        <taxon>Alphaproteobacteria</taxon>
        <taxon>Hyphomicrobiales</taxon>
        <taxon>Brucellaceae</taxon>
        <taxon>Brucella/Ochrobactrum group</taxon>
        <taxon>Brucella</taxon>
    </lineage>
</organism>
<evidence type="ECO:0000313" key="16">
    <source>
        <dbReference type="EMBL" id="MBE0559221.1"/>
    </source>
</evidence>
<dbReference type="InterPro" id="IPR025919">
    <property type="entry name" value="Stimulus_sens_dom"/>
</dbReference>
<keyword evidence="7" id="KW-0418">Kinase</keyword>
<dbReference type="OMA" id="VIWAENI"/>
<evidence type="ECO:0000256" key="7">
    <source>
        <dbReference type="ARBA" id="ARBA00022777"/>
    </source>
</evidence>
<dbReference type="PANTHER" id="PTHR45436">
    <property type="entry name" value="SENSOR HISTIDINE KINASE YKOH"/>
    <property type="match status" value="1"/>
</dbReference>
<dbReference type="Gene3D" id="3.30.565.10">
    <property type="entry name" value="Histidine kinase-like ATPase, C-terminal domain"/>
    <property type="match status" value="1"/>
</dbReference>
<dbReference type="KEGG" id="oah:DR92_364"/>
<dbReference type="SUPFAM" id="SSF47384">
    <property type="entry name" value="Homodimeric domain of signal transducing histidine kinase"/>
    <property type="match status" value="1"/>
</dbReference>
<dbReference type="Gene3D" id="1.10.287.130">
    <property type="match status" value="1"/>
</dbReference>
<dbReference type="InterPro" id="IPR004358">
    <property type="entry name" value="Sig_transdc_His_kin-like_C"/>
</dbReference>
<dbReference type="RefSeq" id="WP_010657678.1">
    <property type="nucleotide sequence ID" value="NZ_CP008820.1"/>
</dbReference>
<evidence type="ECO:0000256" key="3">
    <source>
        <dbReference type="ARBA" id="ARBA00012438"/>
    </source>
</evidence>
<evidence type="ECO:0000256" key="4">
    <source>
        <dbReference type="ARBA" id="ARBA00022553"/>
    </source>
</evidence>
<dbReference type="SMART" id="SM00388">
    <property type="entry name" value="HisKA"/>
    <property type="match status" value="1"/>
</dbReference>
<dbReference type="EMBL" id="WBWX01000002">
    <property type="protein sequence ID" value="KAB2801311.1"/>
    <property type="molecule type" value="Genomic_DNA"/>
</dbReference>
<dbReference type="Proteomes" id="UP000441102">
    <property type="component" value="Unassembled WGS sequence"/>
</dbReference>
<dbReference type="Gene3D" id="6.10.340.10">
    <property type="match status" value="1"/>
</dbReference>
<dbReference type="EC" id="2.7.13.3" evidence="3"/>
<dbReference type="SUPFAM" id="SSF55874">
    <property type="entry name" value="ATPase domain of HSP90 chaperone/DNA topoisomerase II/histidine kinase"/>
    <property type="match status" value="1"/>
</dbReference>
<keyword evidence="9" id="KW-0902">Two-component regulatory system</keyword>
<evidence type="ECO:0000313" key="17">
    <source>
        <dbReference type="Proteomes" id="UP000441102"/>
    </source>
</evidence>
<dbReference type="PROSITE" id="PS50109">
    <property type="entry name" value="HIS_KIN"/>
    <property type="match status" value="1"/>
</dbReference>
<reference evidence="17 18" key="1">
    <citation type="submission" date="2019-09" db="EMBL/GenBank/DDBJ databases">
        <title>Taxonomic organization of the family Brucellaceae based on a phylogenomic approach.</title>
        <authorList>
            <person name="Leclercq S."/>
            <person name="Cloeckaert A."/>
            <person name="Zygmunt M.S."/>
        </authorList>
    </citation>
    <scope>NUCLEOTIDE SEQUENCE [LARGE SCALE GENOMIC DNA]</scope>
    <source>
        <strain evidence="15 17">CCUG 34461</strain>
        <strain evidence="14 18">LMG 3313</strain>
    </source>
</reference>
<dbReference type="GO" id="GO:0016020">
    <property type="term" value="C:membrane"/>
    <property type="evidence" value="ECO:0007669"/>
    <property type="project" value="UniProtKB-SubCell"/>
</dbReference>
<dbReference type="GO" id="GO:0000155">
    <property type="term" value="F:phosphorelay sensor kinase activity"/>
    <property type="evidence" value="ECO:0007669"/>
    <property type="project" value="InterPro"/>
</dbReference>
<evidence type="ECO:0000256" key="1">
    <source>
        <dbReference type="ARBA" id="ARBA00000085"/>
    </source>
</evidence>
<keyword evidence="6 11" id="KW-0812">Transmembrane</keyword>
<dbReference type="InterPro" id="IPR003660">
    <property type="entry name" value="HAMP_dom"/>
</dbReference>
<evidence type="ECO:0000256" key="5">
    <source>
        <dbReference type="ARBA" id="ARBA00022679"/>
    </source>
</evidence>
<feature type="domain" description="Histidine kinase" evidence="12">
    <location>
        <begin position="375"/>
        <end position="605"/>
    </location>
</feature>
<dbReference type="InterPro" id="IPR003594">
    <property type="entry name" value="HATPase_dom"/>
</dbReference>
<sequence>MVAETGNDGLIGQKSDLRERRARRQRSVFWRRFFAPLRKFLGQYLFSSLTRRILFLNLAALAVLVSGILYMNQFREGLIDAKIESLLTQGKIIAGAISASATIDTNSLMIDPEKLLELQAGQSLTPSPDSPDNWEFPINPEKVSPLLRRLISPTSTRARIYDRYANMLLDSRALYSPSFPSAGPVLRYDLPPIEEETPTIWERAGTWISHLFYGGGLPVYQEQPGGNGLAYPEIVKALAGSPQTAQRRNEKGELVVSVAVPIQRSRAILGVLLLSTEGDDIDKIVQGERMAVFRVFGVVSLVMVILSLFLASTIASPLRKLSAAADRVRHGVKSRVEIPDFSERQDEVGHLSTSIREMTDSLYTRIEAIESFAADVSHELKNPLTSLRSAVETLPLAKTEESRKRLLDIIQHDVRRLDRLITDISDASRLDAELAREHIDRVDMKTLLTNLVTAAREVRRNKVGTEIVFDTGKLPAGKKGFYVAGHDLRLGQVVSNLIENARSFVPDDTGRIVVSLSGEGSRLRVLVEDNGPGIPIENIERIFERFYTDRPASEAFGQNSGLGLSISRQIIEAHGGTLTAENIVDPARPDQFKGARFIVDLPASP</sequence>
<protein>
    <recommendedName>
        <fullName evidence="3">histidine kinase</fullName>
        <ecNumber evidence="3">2.7.13.3</ecNumber>
    </recommendedName>
</protein>
<keyword evidence="8 11" id="KW-1133">Transmembrane helix</keyword>
<accession>A0A011UNH7</accession>
<evidence type="ECO:0000256" key="11">
    <source>
        <dbReference type="SAM" id="Phobius"/>
    </source>
</evidence>
<dbReference type="AlphaFoldDB" id="A0A011UNH7"/>
<dbReference type="SUPFAM" id="SSF158472">
    <property type="entry name" value="HAMP domain-like"/>
    <property type="match status" value="1"/>
</dbReference>
<dbReference type="Proteomes" id="UP000642265">
    <property type="component" value="Unassembled WGS sequence"/>
</dbReference>
<dbReference type="CDD" id="cd06225">
    <property type="entry name" value="HAMP"/>
    <property type="match status" value="1"/>
</dbReference>
<dbReference type="Pfam" id="PF02518">
    <property type="entry name" value="HATPase_c"/>
    <property type="match status" value="1"/>
</dbReference>
<dbReference type="InterPro" id="IPR025908">
    <property type="entry name" value="Sensor_TM1"/>
</dbReference>
<dbReference type="CDD" id="cd16953">
    <property type="entry name" value="HATPase_BvrS-ChvG-like"/>
    <property type="match status" value="1"/>
</dbReference>
<evidence type="ECO:0000259" key="13">
    <source>
        <dbReference type="PROSITE" id="PS50885"/>
    </source>
</evidence>
<comment type="subcellular location">
    <subcellularLocation>
        <location evidence="2">Membrane</location>
    </subcellularLocation>
</comment>
<evidence type="ECO:0000256" key="8">
    <source>
        <dbReference type="ARBA" id="ARBA00022989"/>
    </source>
</evidence>
<keyword evidence="10 11" id="KW-0472">Membrane</keyword>
<dbReference type="PROSITE" id="PS50885">
    <property type="entry name" value="HAMP"/>
    <property type="match status" value="1"/>
</dbReference>
<keyword evidence="4" id="KW-0597">Phosphoprotein</keyword>
<feature type="transmembrane region" description="Helical" evidence="11">
    <location>
        <begin position="291"/>
        <end position="311"/>
    </location>
</feature>
<proteinExistence type="predicted"/>
<evidence type="ECO:0000256" key="6">
    <source>
        <dbReference type="ARBA" id="ARBA00022692"/>
    </source>
</evidence>
<dbReference type="Pfam" id="PF00672">
    <property type="entry name" value="HAMP"/>
    <property type="match status" value="1"/>
</dbReference>
<dbReference type="SMART" id="SM00387">
    <property type="entry name" value="HATPase_c"/>
    <property type="match status" value="1"/>
</dbReference>
<evidence type="ECO:0000313" key="14">
    <source>
        <dbReference type="EMBL" id="KAB2763133.1"/>
    </source>
</evidence>
<dbReference type="Pfam" id="PF13755">
    <property type="entry name" value="Sensor_TM1"/>
    <property type="match status" value="1"/>
</dbReference>
<dbReference type="PANTHER" id="PTHR45436:SF5">
    <property type="entry name" value="SENSOR HISTIDINE KINASE TRCS"/>
    <property type="match status" value="1"/>
</dbReference>
<feature type="domain" description="HAMP" evidence="13">
    <location>
        <begin position="312"/>
        <end position="367"/>
    </location>
</feature>
<dbReference type="InterPro" id="IPR036890">
    <property type="entry name" value="HATPase_C_sf"/>
</dbReference>
<dbReference type="InterPro" id="IPR036097">
    <property type="entry name" value="HisK_dim/P_sf"/>
</dbReference>
<evidence type="ECO:0000259" key="12">
    <source>
        <dbReference type="PROSITE" id="PS50109"/>
    </source>
</evidence>
<dbReference type="Pfam" id="PF00512">
    <property type="entry name" value="HisKA"/>
    <property type="match status" value="1"/>
</dbReference>
<keyword evidence="5" id="KW-0808">Transferase</keyword>
<dbReference type="InterPro" id="IPR005467">
    <property type="entry name" value="His_kinase_dom"/>
</dbReference>
<name>A0A011UNH7_BRUAN</name>
<reference evidence="16" key="2">
    <citation type="submission" date="2020-09" db="EMBL/GenBank/DDBJ databases">
        <authorList>
            <person name="Dalcin Martins P."/>
        </authorList>
    </citation>
    <scope>NUCLEOTIDE SEQUENCE</scope>
    <source>
        <strain evidence="16">MAG47</strain>
    </source>
</reference>
<dbReference type="SMART" id="SM00304">
    <property type="entry name" value="HAMP"/>
    <property type="match status" value="1"/>
</dbReference>
<dbReference type="InterPro" id="IPR003661">
    <property type="entry name" value="HisK_dim/P_dom"/>
</dbReference>
<evidence type="ECO:0000313" key="15">
    <source>
        <dbReference type="EMBL" id="KAB2801311.1"/>
    </source>
</evidence>
<dbReference type="GeneID" id="61318727"/>
<evidence type="ECO:0000313" key="18">
    <source>
        <dbReference type="Proteomes" id="UP000481876"/>
    </source>
</evidence>
<dbReference type="PRINTS" id="PR00344">
    <property type="entry name" value="BCTRLSENSOR"/>
</dbReference>
<reference evidence="16" key="3">
    <citation type="submission" date="2020-10" db="EMBL/GenBank/DDBJ databases">
        <title>Enrichment of novel Verrucomicrobia, Bacteroidetes and Krumholzibacteria in an oxygen-limited, methane- and iron-fed bioreactor inoculated with Bothnian Sea sediments.</title>
        <authorList>
            <person name="Martins P.D."/>
            <person name="de Jong A."/>
            <person name="Lenstra W.K."/>
            <person name="van Helmond N.A.G.M."/>
            <person name="Slomp C.P."/>
            <person name="Jetten M.S.M."/>
            <person name="Welte C.U."/>
            <person name="Rasigraf O."/>
        </authorList>
    </citation>
    <scope>NUCLEOTIDE SEQUENCE</scope>
    <source>
        <strain evidence="16">MAG47</strain>
    </source>
</reference>
<feature type="transmembrane region" description="Helical" evidence="11">
    <location>
        <begin position="52"/>
        <end position="72"/>
    </location>
</feature>
<gene>
    <name evidence="14" type="ORF">F9L04_21365</name>
    <name evidence="15" type="ORF">F9L06_06385</name>
    <name evidence="16" type="ORF">IH622_00105</name>
</gene>
<comment type="caution">
    <text evidence="15">The sequence shown here is derived from an EMBL/GenBank/DDBJ whole genome shotgun (WGS) entry which is preliminary data.</text>
</comment>
<dbReference type="EMBL" id="JACZKO010000002">
    <property type="protein sequence ID" value="MBE0559221.1"/>
    <property type="molecule type" value="Genomic_DNA"/>
</dbReference>
<dbReference type="InterPro" id="IPR050428">
    <property type="entry name" value="TCS_sensor_his_kinase"/>
</dbReference>
<dbReference type="Proteomes" id="UP000481876">
    <property type="component" value="Unassembled WGS sequence"/>
</dbReference>
<dbReference type="Pfam" id="PF13756">
    <property type="entry name" value="Stimulus_sens_1"/>
    <property type="match status" value="1"/>
</dbReference>
<evidence type="ECO:0000256" key="2">
    <source>
        <dbReference type="ARBA" id="ARBA00004370"/>
    </source>
</evidence>
<dbReference type="EMBL" id="WBWS01000027">
    <property type="protein sequence ID" value="KAB2763133.1"/>
    <property type="molecule type" value="Genomic_DNA"/>
</dbReference>